<protein>
    <recommendedName>
        <fullName evidence="4">DUF3299 domain-containing protein</fullName>
    </recommendedName>
</protein>
<accession>A0ABS1KVE6</accession>
<dbReference type="RefSeq" id="WP_202012547.1">
    <property type="nucleotide sequence ID" value="NZ_JAERRB010000006.1"/>
</dbReference>
<evidence type="ECO:0000313" key="3">
    <source>
        <dbReference type="Proteomes" id="UP000613030"/>
    </source>
</evidence>
<evidence type="ECO:0000313" key="2">
    <source>
        <dbReference type="EMBL" id="MBL0743315.1"/>
    </source>
</evidence>
<evidence type="ECO:0008006" key="4">
    <source>
        <dbReference type="Google" id="ProtNLM"/>
    </source>
</evidence>
<feature type="chain" id="PRO_5045716361" description="DUF3299 domain-containing protein" evidence="1">
    <location>
        <begin position="19"/>
        <end position="141"/>
    </location>
</feature>
<name>A0ABS1KVE6_9BACT</name>
<gene>
    <name evidence="2" type="ORF">JI741_18930</name>
</gene>
<keyword evidence="1" id="KW-0732">Signal</keyword>
<evidence type="ECO:0000256" key="1">
    <source>
        <dbReference type="SAM" id="SignalP"/>
    </source>
</evidence>
<proteinExistence type="predicted"/>
<feature type="signal peptide" evidence="1">
    <location>
        <begin position="1"/>
        <end position="18"/>
    </location>
</feature>
<dbReference type="Gene3D" id="2.40.50.870">
    <property type="entry name" value="Protein of unknown function (DUF3299)"/>
    <property type="match status" value="1"/>
</dbReference>
<sequence>MKKLLLALLLGGSVCAFAQENFWTTLAEVGFENRKDKDGYEVEVPLFSKHLKTFQGKKIKIKGYVIPLAEVGDQSRFMLSALPFNLCYFCGAAGPETVMEIDSSEKIKFTSKAIVMEGVLILNDKDPNHHMYILKSAHLTN</sequence>
<dbReference type="EMBL" id="JAERRB010000006">
    <property type="protein sequence ID" value="MBL0743315.1"/>
    <property type="molecule type" value="Genomic_DNA"/>
</dbReference>
<organism evidence="2 3">
    <name type="scientific">Chryseolinea lacunae</name>
    <dbReference type="NCBI Taxonomy" id="2801331"/>
    <lineage>
        <taxon>Bacteria</taxon>
        <taxon>Pseudomonadati</taxon>
        <taxon>Bacteroidota</taxon>
        <taxon>Cytophagia</taxon>
        <taxon>Cytophagales</taxon>
        <taxon>Fulvivirgaceae</taxon>
        <taxon>Chryseolinea</taxon>
    </lineage>
</organism>
<dbReference type="Proteomes" id="UP000613030">
    <property type="component" value="Unassembled WGS sequence"/>
</dbReference>
<comment type="caution">
    <text evidence="2">The sequence shown here is derived from an EMBL/GenBank/DDBJ whole genome shotgun (WGS) entry which is preliminary data.</text>
</comment>
<keyword evidence="3" id="KW-1185">Reference proteome</keyword>
<reference evidence="2 3" key="1">
    <citation type="submission" date="2021-01" db="EMBL/GenBank/DDBJ databases">
        <title>Chryseolinea sp. Jin1 Genome sequencing and assembly.</title>
        <authorList>
            <person name="Kim I."/>
        </authorList>
    </citation>
    <scope>NUCLEOTIDE SEQUENCE [LARGE SCALE GENOMIC DNA]</scope>
    <source>
        <strain evidence="2 3">Jin1</strain>
    </source>
</reference>